<proteinExistence type="predicted"/>
<evidence type="ECO:0000313" key="2">
    <source>
        <dbReference type="EMBL" id="MBJ7604674.1"/>
    </source>
</evidence>
<evidence type="ECO:0000313" key="3">
    <source>
        <dbReference type="Proteomes" id="UP000620075"/>
    </source>
</evidence>
<dbReference type="PANTHER" id="PTHR12993">
    <property type="entry name" value="N-ACETYLGLUCOSAMINYL-PHOSPHATIDYLINOSITOL DE-N-ACETYLASE-RELATED"/>
    <property type="match status" value="1"/>
</dbReference>
<comment type="caution">
    <text evidence="2">The sequence shown here is derived from an EMBL/GenBank/DDBJ whole genome shotgun (WGS) entry which is preliminary data.</text>
</comment>
<dbReference type="Proteomes" id="UP000620075">
    <property type="component" value="Unassembled WGS sequence"/>
</dbReference>
<dbReference type="PANTHER" id="PTHR12993:SF28">
    <property type="entry name" value="LMBE FAMILY PROTEIN"/>
    <property type="match status" value="1"/>
</dbReference>
<dbReference type="InterPro" id="IPR003737">
    <property type="entry name" value="GlcNAc_PI_deacetylase-related"/>
</dbReference>
<protein>
    <submittedName>
        <fullName evidence="2">PIG-L family deacetylase</fullName>
    </submittedName>
</protein>
<dbReference type="EMBL" id="JAEKNQ010000064">
    <property type="protein sequence ID" value="MBJ7604674.1"/>
    <property type="molecule type" value="Genomic_DNA"/>
</dbReference>
<reference evidence="2 3" key="1">
    <citation type="submission" date="2020-10" db="EMBL/GenBank/DDBJ databases">
        <title>Ca. Dormibacterota MAGs.</title>
        <authorList>
            <person name="Montgomery K."/>
        </authorList>
    </citation>
    <scope>NUCLEOTIDE SEQUENCE [LARGE SCALE GENOMIC DNA]</scope>
    <source>
        <strain evidence="2">SC8811_S16_3</strain>
    </source>
</reference>
<organism evidence="2 3">
    <name type="scientific">Candidatus Dormiibacter inghamiae</name>
    <dbReference type="NCBI Taxonomy" id="3127013"/>
    <lineage>
        <taxon>Bacteria</taxon>
        <taxon>Bacillati</taxon>
        <taxon>Candidatus Dormiibacterota</taxon>
        <taxon>Candidatus Dormibacteria</taxon>
        <taxon>Candidatus Dormibacterales</taxon>
        <taxon>Candidatus Dormibacteraceae</taxon>
        <taxon>Candidatus Dormiibacter</taxon>
    </lineage>
</organism>
<dbReference type="Gene3D" id="3.40.50.10320">
    <property type="entry name" value="LmbE-like"/>
    <property type="match status" value="1"/>
</dbReference>
<accession>A0A934KDZ4</accession>
<evidence type="ECO:0000256" key="1">
    <source>
        <dbReference type="SAM" id="MobiDB-lite"/>
    </source>
</evidence>
<feature type="compositionally biased region" description="Basic and acidic residues" evidence="1">
    <location>
        <begin position="1"/>
        <end position="10"/>
    </location>
</feature>
<feature type="region of interest" description="Disordered" evidence="1">
    <location>
        <begin position="1"/>
        <end position="27"/>
    </location>
</feature>
<dbReference type="AlphaFoldDB" id="A0A934KDZ4"/>
<dbReference type="InterPro" id="IPR024078">
    <property type="entry name" value="LmbE-like_dom_sf"/>
</dbReference>
<dbReference type="SUPFAM" id="SSF102588">
    <property type="entry name" value="LmbE-like"/>
    <property type="match status" value="1"/>
</dbReference>
<dbReference type="Pfam" id="PF02585">
    <property type="entry name" value="PIG-L"/>
    <property type="match status" value="1"/>
</dbReference>
<name>A0A934KDZ4_9BACT</name>
<dbReference type="RefSeq" id="WP_338182671.1">
    <property type="nucleotide sequence ID" value="NZ_JAEKNQ010000064.1"/>
</dbReference>
<sequence>MTEELERGAAEPEAEPPAAEPERRPIKRALVVAAHPDDPEFGFGATVAKLSAEGVEVAYCVCTDGSQGGEDPAVPDEKLSELRYSEQWAAARVLGVKEIRFLGFRDGHLEPSLELRKAISREIRRFRPDLVMTHTPSRALTVPIGASHPDHLAVGEAALSAVYPDARNPRAYPELLAQGFEPHKVAEVWLPSFDTPNHVIDASEFAEKKIEAILCHASQFQKPGMEPDAPGKWVRERMSKIGEKHGFKYAEAFTRLETA</sequence>
<dbReference type="GO" id="GO:0016811">
    <property type="term" value="F:hydrolase activity, acting on carbon-nitrogen (but not peptide) bonds, in linear amides"/>
    <property type="evidence" value="ECO:0007669"/>
    <property type="project" value="TreeGrafter"/>
</dbReference>
<gene>
    <name evidence="2" type="ORF">JF888_16085</name>
</gene>